<keyword evidence="4 9" id="KW-0808">Transferase</keyword>
<dbReference type="Proteomes" id="UP001165363">
    <property type="component" value="Unassembled WGS sequence"/>
</dbReference>
<evidence type="ECO:0000256" key="3">
    <source>
        <dbReference type="ARBA" id="ARBA00009381"/>
    </source>
</evidence>
<dbReference type="InterPro" id="IPR029055">
    <property type="entry name" value="Ntn_hydrolases_N"/>
</dbReference>
<reference evidence="11" key="1">
    <citation type="submission" date="2022-05" db="EMBL/GenBank/DDBJ databases">
        <authorList>
            <person name="Jo J.-H."/>
            <person name="Im W.-T."/>
        </authorList>
    </citation>
    <scope>NUCLEOTIDE SEQUENCE</scope>
    <source>
        <strain evidence="11">SE158</strain>
    </source>
</reference>
<comment type="catalytic activity">
    <reaction evidence="1 9">
        <text>an S-substituted glutathione + H2O = an S-substituted L-cysteinylglycine + L-glutamate</text>
        <dbReference type="Rhea" id="RHEA:59468"/>
        <dbReference type="ChEBI" id="CHEBI:15377"/>
        <dbReference type="ChEBI" id="CHEBI:29985"/>
        <dbReference type="ChEBI" id="CHEBI:90779"/>
        <dbReference type="ChEBI" id="CHEBI:143103"/>
        <dbReference type="EC" id="3.4.19.13"/>
    </reaction>
</comment>
<dbReference type="InterPro" id="IPR043137">
    <property type="entry name" value="GGT_ssub_C"/>
</dbReference>
<dbReference type="EC" id="3.4.19.13" evidence="9"/>
<dbReference type="PANTHER" id="PTHR43199:SF1">
    <property type="entry name" value="GLUTATHIONE HYDROLASE PROENZYME"/>
    <property type="match status" value="1"/>
</dbReference>
<evidence type="ECO:0000313" key="11">
    <source>
        <dbReference type="EMBL" id="MCL6683705.1"/>
    </source>
</evidence>
<comment type="similarity">
    <text evidence="3 9">Belongs to the gamma-glutamyltransferase family.</text>
</comment>
<evidence type="ECO:0000313" key="12">
    <source>
        <dbReference type="Proteomes" id="UP001165363"/>
    </source>
</evidence>
<feature type="signal peptide" evidence="10">
    <location>
        <begin position="1"/>
        <end position="24"/>
    </location>
</feature>
<organism evidence="11 12">
    <name type="scientific">Sphingomonas alba</name>
    <dbReference type="NCBI Taxonomy" id="2908208"/>
    <lineage>
        <taxon>Bacteria</taxon>
        <taxon>Pseudomonadati</taxon>
        <taxon>Pseudomonadota</taxon>
        <taxon>Alphaproteobacteria</taxon>
        <taxon>Sphingomonadales</taxon>
        <taxon>Sphingomonadaceae</taxon>
        <taxon>Sphingomonas</taxon>
    </lineage>
</organism>
<comment type="caution">
    <text evidence="11">The sequence shown here is derived from an EMBL/GenBank/DDBJ whole genome shotgun (WGS) entry which is preliminary data.</text>
</comment>
<evidence type="ECO:0000256" key="7">
    <source>
        <dbReference type="ARBA" id="ARBA00023315"/>
    </source>
</evidence>
<dbReference type="PRINTS" id="PR01210">
    <property type="entry name" value="GGTRANSPTASE"/>
</dbReference>
<sequence>MRITRLFACVSAFLGLVSCVSVPAGTTAPNEQPFVIAANPLAAEAGLNVLKRGGSAVDAAIAVQAMLGLVEPQSSGIGGGAFMTYYDAASKQVMAYDGREVAPAQATPDMFLDSSGRPLPFEQAVLSGRATGVPGAVKMLALAHDEHGKLPWNSLFGSAERTADEGFIVSPRLAKLVVYPVPENGAPDVIAYFHQGPGGALVKAGDRLVNKAYAAFLRRLASQGPAALYGGETGARIVARTRVAPLAGSMTMADLANYKPIKREPLCAPYRVYLVCTPPPPGSGVGTLELLGLLEHTDIDRRGPNDPDAWYLFAEASRLMYADRDRYVGDPAFTNVPANGLLAPDYLADRAKLIGDMAGPPPAAGNPALAPAMAADHTYEPTGTSHFIIRDAAGNVVSMTTTVESIFGSGRMVDGFFLNNQMTDFSFTPVDAEGRPAANAVAAGKRPRSSMTPLLMLDGDRNFAGAFGSAGGNSIIAFVAKSMVAAIDWNLPTQEALAVPNLVARGPNFNGEVTKFSPEILAALKAKGIDLKPGQGEDSGVHAVMIRNRQVDGGYDPRREGVVLTLPR</sequence>
<dbReference type="InterPro" id="IPR000101">
    <property type="entry name" value="GGT_peptidase"/>
</dbReference>
<dbReference type="InterPro" id="IPR051792">
    <property type="entry name" value="GGT_bact"/>
</dbReference>
<dbReference type="GO" id="GO:0103068">
    <property type="term" value="F:leukotriene C4 gamma-glutamyl transferase activity"/>
    <property type="evidence" value="ECO:0007669"/>
    <property type="project" value="UniProtKB-EC"/>
</dbReference>
<dbReference type="PANTHER" id="PTHR43199">
    <property type="entry name" value="GLUTATHIONE HYDROLASE"/>
    <property type="match status" value="1"/>
</dbReference>
<keyword evidence="5 9" id="KW-0378">Hydrolase</keyword>
<evidence type="ECO:0000256" key="1">
    <source>
        <dbReference type="ARBA" id="ARBA00001049"/>
    </source>
</evidence>
<name>A0ABT0RM89_9SPHN</name>
<comment type="pathway">
    <text evidence="9">Sulfur metabolism; glutathione metabolism.</text>
</comment>
<comment type="PTM">
    <text evidence="9">Cleaved by autocatalysis into a large and a small subunit.</text>
</comment>
<evidence type="ECO:0000256" key="2">
    <source>
        <dbReference type="ARBA" id="ARBA00001089"/>
    </source>
</evidence>
<keyword evidence="6 9" id="KW-0865">Zymogen</keyword>
<keyword evidence="9" id="KW-0317">Glutathione biosynthesis</keyword>
<keyword evidence="10" id="KW-0732">Signal</keyword>
<dbReference type="InterPro" id="IPR043138">
    <property type="entry name" value="GGT_lsub"/>
</dbReference>
<dbReference type="SUPFAM" id="SSF56235">
    <property type="entry name" value="N-terminal nucleophile aminohydrolases (Ntn hydrolases)"/>
    <property type="match status" value="1"/>
</dbReference>
<dbReference type="Gene3D" id="3.60.20.40">
    <property type="match status" value="1"/>
</dbReference>
<dbReference type="NCBIfam" id="TIGR00066">
    <property type="entry name" value="g_glut_trans"/>
    <property type="match status" value="1"/>
</dbReference>
<evidence type="ECO:0000256" key="6">
    <source>
        <dbReference type="ARBA" id="ARBA00023145"/>
    </source>
</evidence>
<proteinExistence type="inferred from homology"/>
<evidence type="ECO:0000256" key="5">
    <source>
        <dbReference type="ARBA" id="ARBA00022801"/>
    </source>
</evidence>
<dbReference type="RefSeq" id="WP_249847751.1">
    <property type="nucleotide sequence ID" value="NZ_JAMGBD010000001.1"/>
</dbReference>
<dbReference type="EMBL" id="JAMGBD010000001">
    <property type="protein sequence ID" value="MCL6683705.1"/>
    <property type="molecule type" value="Genomic_DNA"/>
</dbReference>
<evidence type="ECO:0000256" key="4">
    <source>
        <dbReference type="ARBA" id="ARBA00022679"/>
    </source>
</evidence>
<evidence type="ECO:0000256" key="10">
    <source>
        <dbReference type="SAM" id="SignalP"/>
    </source>
</evidence>
<dbReference type="Pfam" id="PF01019">
    <property type="entry name" value="G_glu_transpept"/>
    <property type="match status" value="1"/>
</dbReference>
<dbReference type="PROSITE" id="PS51257">
    <property type="entry name" value="PROKAR_LIPOPROTEIN"/>
    <property type="match status" value="1"/>
</dbReference>
<protein>
    <recommendedName>
        <fullName evidence="9">Glutathione hydrolase proenzyme</fullName>
        <ecNumber evidence="9">2.3.2.2</ecNumber>
        <ecNumber evidence="9">3.4.19.13</ecNumber>
    </recommendedName>
    <component>
        <recommendedName>
            <fullName evidence="9">Glutathione hydrolase large chain</fullName>
        </recommendedName>
    </component>
    <component>
        <recommendedName>
            <fullName evidence="9">Glutathione hydrolase small chain</fullName>
        </recommendedName>
    </component>
</protein>
<keyword evidence="7 9" id="KW-0012">Acyltransferase</keyword>
<evidence type="ECO:0000256" key="8">
    <source>
        <dbReference type="ARBA" id="ARBA00047417"/>
    </source>
</evidence>
<evidence type="ECO:0000256" key="9">
    <source>
        <dbReference type="RuleBase" id="RU368036"/>
    </source>
</evidence>
<dbReference type="Gene3D" id="1.10.246.130">
    <property type="match status" value="1"/>
</dbReference>
<comment type="subunit">
    <text evidence="9">This enzyme consists of two polypeptide chains, which are synthesized in precursor form from a single polypeptide.</text>
</comment>
<accession>A0ABT0RM89</accession>
<dbReference type="EC" id="2.3.2.2" evidence="9"/>
<feature type="chain" id="PRO_5045172327" description="Glutathione hydrolase proenzyme" evidence="10">
    <location>
        <begin position="25"/>
        <end position="568"/>
    </location>
</feature>
<keyword evidence="12" id="KW-1185">Reference proteome</keyword>
<comment type="catalytic activity">
    <reaction evidence="2 9">
        <text>glutathione + H2O = L-cysteinylglycine + L-glutamate</text>
        <dbReference type="Rhea" id="RHEA:28807"/>
        <dbReference type="ChEBI" id="CHEBI:15377"/>
        <dbReference type="ChEBI" id="CHEBI:29985"/>
        <dbReference type="ChEBI" id="CHEBI:57925"/>
        <dbReference type="ChEBI" id="CHEBI:61694"/>
        <dbReference type="EC" id="3.4.19.13"/>
    </reaction>
</comment>
<comment type="catalytic activity">
    <reaction evidence="8 9">
        <text>an N-terminal (5-L-glutamyl)-[peptide] + an alpha-amino acid = 5-L-glutamyl amino acid + an N-terminal L-alpha-aminoacyl-[peptide]</text>
        <dbReference type="Rhea" id="RHEA:23904"/>
        <dbReference type="Rhea" id="RHEA-COMP:9780"/>
        <dbReference type="Rhea" id="RHEA-COMP:9795"/>
        <dbReference type="ChEBI" id="CHEBI:77644"/>
        <dbReference type="ChEBI" id="CHEBI:78597"/>
        <dbReference type="ChEBI" id="CHEBI:78599"/>
        <dbReference type="ChEBI" id="CHEBI:78608"/>
        <dbReference type="EC" id="2.3.2.2"/>
    </reaction>
</comment>
<gene>
    <name evidence="11" type="primary">ggt</name>
    <name evidence="11" type="ORF">LZ536_07305</name>
</gene>